<sequence>MMKRFIGVLLVSTACVGAAMAQPPPLADSRESMPAAVQMKSEMSAKAILESAYMAAGGDSFTRPQTLWLKGYNIIRAGDKELLWDKYAMWREYASNKTDAHEANGKVRIEGWTDGKLQLLLSFDGKQTYNQNGLMEDQSANEMWANSFGFGAIRHALDDGWSQKRVADRQIDGEPTYMIELTDPSEKQTLFGIRQSDFAIVYVGFDTPRGWHERRYSHFFEKPDVSWKQAGRVRLFYNGQKANEAVWTDFEVNTVFDEENFVITETPSRPEF</sequence>
<keyword evidence="1" id="KW-0732">Signal</keyword>
<keyword evidence="3" id="KW-1185">Reference proteome</keyword>
<accession>A0ABW2IGZ8</accession>
<dbReference type="RefSeq" id="WP_382165058.1">
    <property type="nucleotide sequence ID" value="NZ_JBHTBR010000002.1"/>
</dbReference>
<evidence type="ECO:0000256" key="1">
    <source>
        <dbReference type="SAM" id="SignalP"/>
    </source>
</evidence>
<dbReference type="PROSITE" id="PS51257">
    <property type="entry name" value="PROKAR_LIPOPROTEIN"/>
    <property type="match status" value="1"/>
</dbReference>
<dbReference type="EMBL" id="JBHTBR010000002">
    <property type="protein sequence ID" value="MFC7290289.1"/>
    <property type="molecule type" value="Genomic_DNA"/>
</dbReference>
<dbReference type="Proteomes" id="UP001596492">
    <property type="component" value="Unassembled WGS sequence"/>
</dbReference>
<name>A0ABW2IGZ8_9PROT</name>
<protein>
    <recommendedName>
        <fullName evidence="4">Outer membrane lipoprotein-sorting protein</fullName>
    </recommendedName>
</protein>
<proteinExistence type="predicted"/>
<evidence type="ECO:0008006" key="4">
    <source>
        <dbReference type="Google" id="ProtNLM"/>
    </source>
</evidence>
<feature type="signal peptide" evidence="1">
    <location>
        <begin position="1"/>
        <end position="21"/>
    </location>
</feature>
<reference evidence="3" key="1">
    <citation type="journal article" date="2019" name="Int. J. Syst. Evol. Microbiol.">
        <title>The Global Catalogue of Microorganisms (GCM) 10K type strain sequencing project: providing services to taxonomists for standard genome sequencing and annotation.</title>
        <authorList>
            <consortium name="The Broad Institute Genomics Platform"/>
            <consortium name="The Broad Institute Genome Sequencing Center for Infectious Disease"/>
            <person name="Wu L."/>
            <person name="Ma J."/>
        </authorList>
    </citation>
    <scope>NUCLEOTIDE SEQUENCE [LARGE SCALE GENOMIC DNA]</scope>
    <source>
        <strain evidence="3">CCUG 51308</strain>
    </source>
</reference>
<organism evidence="2 3">
    <name type="scientific">Hirschia litorea</name>
    <dbReference type="NCBI Taxonomy" id="1199156"/>
    <lineage>
        <taxon>Bacteria</taxon>
        <taxon>Pseudomonadati</taxon>
        <taxon>Pseudomonadota</taxon>
        <taxon>Alphaproteobacteria</taxon>
        <taxon>Hyphomonadales</taxon>
        <taxon>Hyphomonadaceae</taxon>
        <taxon>Hirschia</taxon>
    </lineage>
</organism>
<gene>
    <name evidence="2" type="ORF">ACFQS8_01555</name>
</gene>
<feature type="chain" id="PRO_5045535996" description="Outer membrane lipoprotein-sorting protein" evidence="1">
    <location>
        <begin position="22"/>
        <end position="272"/>
    </location>
</feature>
<evidence type="ECO:0000313" key="3">
    <source>
        <dbReference type="Proteomes" id="UP001596492"/>
    </source>
</evidence>
<evidence type="ECO:0000313" key="2">
    <source>
        <dbReference type="EMBL" id="MFC7290289.1"/>
    </source>
</evidence>
<comment type="caution">
    <text evidence="2">The sequence shown here is derived from an EMBL/GenBank/DDBJ whole genome shotgun (WGS) entry which is preliminary data.</text>
</comment>